<organism evidence="1 2">
    <name type="scientific">Octopus vulgaris</name>
    <name type="common">Common octopus</name>
    <dbReference type="NCBI Taxonomy" id="6645"/>
    <lineage>
        <taxon>Eukaryota</taxon>
        <taxon>Metazoa</taxon>
        <taxon>Spiralia</taxon>
        <taxon>Lophotrochozoa</taxon>
        <taxon>Mollusca</taxon>
        <taxon>Cephalopoda</taxon>
        <taxon>Coleoidea</taxon>
        <taxon>Octopodiformes</taxon>
        <taxon>Octopoda</taxon>
        <taxon>Incirrata</taxon>
        <taxon>Octopodidae</taxon>
        <taxon>Octopus</taxon>
    </lineage>
</organism>
<evidence type="ECO:0000313" key="1">
    <source>
        <dbReference type="EMBL" id="CAI9721754.1"/>
    </source>
</evidence>
<dbReference type="Proteomes" id="UP001162480">
    <property type="component" value="Chromosome 4"/>
</dbReference>
<reference evidence="1" key="1">
    <citation type="submission" date="2023-08" db="EMBL/GenBank/DDBJ databases">
        <authorList>
            <person name="Alioto T."/>
            <person name="Alioto T."/>
            <person name="Gomez Garrido J."/>
        </authorList>
    </citation>
    <scope>NUCLEOTIDE SEQUENCE</scope>
</reference>
<dbReference type="EMBL" id="OX597817">
    <property type="protein sequence ID" value="CAI9721754.1"/>
    <property type="molecule type" value="Genomic_DNA"/>
</dbReference>
<dbReference type="AlphaFoldDB" id="A0AA36AU36"/>
<proteinExistence type="predicted"/>
<keyword evidence="2" id="KW-1185">Reference proteome</keyword>
<protein>
    <submittedName>
        <fullName evidence="1">Uncharacterized protein</fullName>
    </submittedName>
</protein>
<evidence type="ECO:0000313" key="2">
    <source>
        <dbReference type="Proteomes" id="UP001162480"/>
    </source>
</evidence>
<name>A0AA36AU36_OCTVU</name>
<accession>A0AA36AU36</accession>
<sequence>MPKMARNVTGFTNQNAAFLNLYSFLITVCNAFPDLPLDIAGAHIRHYLMGKYLTYPDFKLVHLITFNASHNFNKQLTMQLSATSVYNFTDAWDELAKNIKKFKIFAYSAPKTSL</sequence>
<gene>
    <name evidence="1" type="ORF">OCTVUL_1B008235</name>
</gene>